<dbReference type="InterPro" id="IPR049349">
    <property type="entry name" value="DUF2264_N"/>
</dbReference>
<comment type="caution">
    <text evidence="2">The sequence shown here is derived from an EMBL/GenBank/DDBJ whole genome shotgun (WGS) entry which is preliminary data.</text>
</comment>
<evidence type="ECO:0000313" key="3">
    <source>
        <dbReference type="Proteomes" id="UP000658754"/>
    </source>
</evidence>
<evidence type="ECO:0000259" key="1">
    <source>
        <dbReference type="Pfam" id="PF10022"/>
    </source>
</evidence>
<proteinExistence type="predicted"/>
<dbReference type="Pfam" id="PF10022">
    <property type="entry name" value="DUF2264"/>
    <property type="match status" value="1"/>
</dbReference>
<accession>A0ABQ2CHR4</accession>
<feature type="domain" description="DUF2264" evidence="1">
    <location>
        <begin position="17"/>
        <end position="78"/>
    </location>
</feature>
<name>A0ABQ2CHR4_9MICC</name>
<reference evidence="3" key="1">
    <citation type="journal article" date="2019" name="Int. J. Syst. Evol. Microbiol.">
        <title>The Global Catalogue of Microorganisms (GCM) 10K type strain sequencing project: providing services to taxonomists for standard genome sequencing and annotation.</title>
        <authorList>
            <consortium name="The Broad Institute Genomics Platform"/>
            <consortium name="The Broad Institute Genome Sequencing Center for Infectious Disease"/>
            <person name="Wu L."/>
            <person name="Ma J."/>
        </authorList>
    </citation>
    <scope>NUCLEOTIDE SEQUENCE [LARGE SCALE GENOMIC DNA]</scope>
    <source>
        <strain evidence="3">CGMCC 1.3601</strain>
    </source>
</reference>
<evidence type="ECO:0000313" key="2">
    <source>
        <dbReference type="EMBL" id="GGI89245.1"/>
    </source>
</evidence>
<dbReference type="Proteomes" id="UP000658754">
    <property type="component" value="Unassembled WGS sequence"/>
</dbReference>
<dbReference type="EMBL" id="BMKV01000005">
    <property type="protein sequence ID" value="GGI89245.1"/>
    <property type="molecule type" value="Genomic_DNA"/>
</dbReference>
<organism evidence="2 3">
    <name type="scientific">Pseudarthrobacter scleromae</name>
    <dbReference type="NCBI Taxonomy" id="158897"/>
    <lineage>
        <taxon>Bacteria</taxon>
        <taxon>Bacillati</taxon>
        <taxon>Actinomycetota</taxon>
        <taxon>Actinomycetes</taxon>
        <taxon>Micrococcales</taxon>
        <taxon>Micrococcaceae</taxon>
        <taxon>Pseudarthrobacter</taxon>
    </lineage>
</organism>
<gene>
    <name evidence="2" type="ORF">GCM10007175_28170</name>
</gene>
<keyword evidence="3" id="KW-1185">Reference proteome</keyword>
<sequence length="81" mass="8855">MLLPPLDRQLSPFTGLTREHWCAYADYLLRSAHRHATDDHANLHLPGASSAYGPRSDSLEAFARTFLLASFRMAGDPGGTG</sequence>
<protein>
    <recommendedName>
        <fullName evidence="1">DUF2264 domain-containing protein</fullName>
    </recommendedName>
</protein>